<feature type="binding site" evidence="11">
    <location>
        <position position="11"/>
    </location>
    <ligand>
        <name>Mg(2+)</name>
        <dbReference type="ChEBI" id="CHEBI:18420"/>
    </ligand>
</feature>
<comment type="cofactor">
    <cofactor evidence="1 11">
        <name>Mg(2+)</name>
        <dbReference type="ChEBI" id="CHEBI:18420"/>
    </cofactor>
</comment>
<dbReference type="NCBIfam" id="TIGR00516">
    <property type="entry name" value="acpS"/>
    <property type="match status" value="1"/>
</dbReference>
<evidence type="ECO:0000256" key="10">
    <source>
        <dbReference type="ARBA" id="ARBA00023160"/>
    </source>
</evidence>
<dbReference type="Gene3D" id="3.90.470.20">
    <property type="entry name" value="4'-phosphopantetheinyl transferase domain"/>
    <property type="match status" value="1"/>
</dbReference>
<dbReference type="EC" id="2.7.8.7" evidence="11"/>
<comment type="similarity">
    <text evidence="11">Belongs to the P-Pant transferase superfamily. AcpS family.</text>
</comment>
<accession>A0AAF0YIP1</accession>
<feature type="binding site" evidence="11">
    <location>
        <position position="61"/>
    </location>
    <ligand>
        <name>Mg(2+)</name>
        <dbReference type="ChEBI" id="CHEBI:18420"/>
    </ligand>
</feature>
<keyword evidence="9 11" id="KW-0443">Lipid metabolism</keyword>
<dbReference type="Pfam" id="PF01648">
    <property type="entry name" value="ACPS"/>
    <property type="match status" value="1"/>
</dbReference>
<dbReference type="InterPro" id="IPR002582">
    <property type="entry name" value="ACPS"/>
</dbReference>
<organism evidence="13 14">
    <name type="scientific">Nosocomiicoccus massiliensis</name>
    <dbReference type="NCBI Taxonomy" id="1232430"/>
    <lineage>
        <taxon>Bacteria</taxon>
        <taxon>Bacillati</taxon>
        <taxon>Bacillota</taxon>
        <taxon>Bacilli</taxon>
        <taxon>Bacillales</taxon>
        <taxon>Staphylococcaceae</taxon>
        <taxon>Nosocomiicoccus</taxon>
    </lineage>
</organism>
<keyword evidence="7 11" id="KW-0276">Fatty acid metabolism</keyword>
<keyword evidence="6 11" id="KW-0479">Metal-binding</keyword>
<dbReference type="AlphaFoldDB" id="A0AAF0YIP1"/>
<dbReference type="InterPro" id="IPR004568">
    <property type="entry name" value="Ppantetheine-prot_Trfase_dom"/>
</dbReference>
<dbReference type="InterPro" id="IPR008278">
    <property type="entry name" value="4-PPantetheinyl_Trfase_dom"/>
</dbReference>
<dbReference type="SUPFAM" id="SSF56214">
    <property type="entry name" value="4'-phosphopantetheinyl transferase"/>
    <property type="match status" value="1"/>
</dbReference>
<evidence type="ECO:0000313" key="14">
    <source>
        <dbReference type="Proteomes" id="UP000243626"/>
    </source>
</evidence>
<sequence length="117" mass="13126">MKYMINGLGTDIIEIERIQSVNKDDRLARRILSDEELAKYMSIKNTERKLEYLAGRFAGKEAYAKALGTGIGALNFKHIEILNDDDGKPYIVNTNSLISISHSKQYATATVIIMSDN</sequence>
<evidence type="ECO:0000256" key="9">
    <source>
        <dbReference type="ARBA" id="ARBA00023098"/>
    </source>
</evidence>
<name>A0AAF0YIP1_9STAP</name>
<dbReference type="NCBIfam" id="TIGR00556">
    <property type="entry name" value="pantethn_trn"/>
    <property type="match status" value="1"/>
</dbReference>
<comment type="similarity">
    <text evidence="2">Belongs to the P-Pant transferase superfamily. Gsp/Sfp/HetI/AcpT family.</text>
</comment>
<dbReference type="GO" id="GO:0006633">
    <property type="term" value="P:fatty acid biosynthetic process"/>
    <property type="evidence" value="ECO:0007669"/>
    <property type="project" value="UniProtKB-UniRule"/>
</dbReference>
<proteinExistence type="inferred from homology"/>
<keyword evidence="14" id="KW-1185">Reference proteome</keyword>
<protein>
    <recommendedName>
        <fullName evidence="11">Holo-[acyl-carrier-protein] synthase</fullName>
        <shortName evidence="11">Holo-ACP synthase</shortName>
        <ecNumber evidence="11">2.7.8.7</ecNumber>
    </recommendedName>
    <alternativeName>
        <fullName evidence="11">4'-phosphopantetheinyl transferase AcpS</fullName>
    </alternativeName>
</protein>
<keyword evidence="8 11" id="KW-0460">Magnesium</keyword>
<evidence type="ECO:0000256" key="1">
    <source>
        <dbReference type="ARBA" id="ARBA00001946"/>
    </source>
</evidence>
<reference evidence="14" key="1">
    <citation type="submission" date="2017-09" db="EMBL/GenBank/DDBJ databases">
        <title>Bacterial strain isolated from the female urinary microbiota.</title>
        <authorList>
            <person name="Thomas-White K."/>
            <person name="Kumar N."/>
            <person name="Forster S."/>
            <person name="Putonti C."/>
            <person name="Lawley T."/>
            <person name="Wolfe A.J."/>
        </authorList>
    </citation>
    <scope>NUCLEOTIDE SEQUENCE [LARGE SCALE GENOMIC DNA]</scope>
    <source>
        <strain evidence="14">UMB0959</strain>
    </source>
</reference>
<dbReference type="Proteomes" id="UP000243626">
    <property type="component" value="Chromosome"/>
</dbReference>
<dbReference type="PANTHER" id="PTHR12215">
    <property type="entry name" value="PHOSPHOPANTETHEINE TRANSFERASE"/>
    <property type="match status" value="1"/>
</dbReference>
<dbReference type="EMBL" id="CP136964">
    <property type="protein sequence ID" value="WOS95380.1"/>
    <property type="molecule type" value="Genomic_DNA"/>
</dbReference>
<dbReference type="RefSeq" id="WP_306452471.1">
    <property type="nucleotide sequence ID" value="NZ_CP136964.1"/>
</dbReference>
<comment type="function">
    <text evidence="11">Transfers the 4'-phosphopantetheine moiety from coenzyme A to a Ser of acyl-carrier-protein.</text>
</comment>
<dbReference type="KEGG" id="nmy:CJ229_004555"/>
<dbReference type="InterPro" id="IPR050559">
    <property type="entry name" value="P-Pant_transferase_sf"/>
</dbReference>
<dbReference type="GO" id="GO:0000287">
    <property type="term" value="F:magnesium ion binding"/>
    <property type="evidence" value="ECO:0007669"/>
    <property type="project" value="UniProtKB-UniRule"/>
</dbReference>
<gene>
    <name evidence="11 13" type="primary">acpS</name>
    <name evidence="13" type="ORF">CJ229_004555</name>
</gene>
<dbReference type="PANTHER" id="PTHR12215:SF10">
    <property type="entry name" value="L-AMINOADIPATE-SEMIALDEHYDE DEHYDROGENASE-PHOSPHOPANTETHEINYL TRANSFERASE"/>
    <property type="match status" value="1"/>
</dbReference>
<evidence type="ECO:0000256" key="7">
    <source>
        <dbReference type="ARBA" id="ARBA00022832"/>
    </source>
</evidence>
<evidence type="ECO:0000256" key="2">
    <source>
        <dbReference type="ARBA" id="ARBA00010990"/>
    </source>
</evidence>
<evidence type="ECO:0000256" key="5">
    <source>
        <dbReference type="ARBA" id="ARBA00022679"/>
    </source>
</evidence>
<evidence type="ECO:0000256" key="11">
    <source>
        <dbReference type="HAMAP-Rule" id="MF_00101"/>
    </source>
</evidence>
<keyword evidence="10 11" id="KW-0275">Fatty acid biosynthesis</keyword>
<comment type="subcellular location">
    <subcellularLocation>
        <location evidence="11">Cytoplasm</location>
    </subcellularLocation>
</comment>
<evidence type="ECO:0000313" key="13">
    <source>
        <dbReference type="EMBL" id="WOS95380.1"/>
    </source>
</evidence>
<evidence type="ECO:0000256" key="6">
    <source>
        <dbReference type="ARBA" id="ARBA00022723"/>
    </source>
</evidence>
<keyword evidence="4 11" id="KW-0444">Lipid biosynthesis</keyword>
<keyword evidence="5 11" id="KW-0808">Transferase</keyword>
<dbReference type="GO" id="GO:0019878">
    <property type="term" value="P:lysine biosynthetic process via aminoadipic acid"/>
    <property type="evidence" value="ECO:0007669"/>
    <property type="project" value="TreeGrafter"/>
</dbReference>
<dbReference type="HAMAP" id="MF_00101">
    <property type="entry name" value="AcpS"/>
    <property type="match status" value="1"/>
</dbReference>
<evidence type="ECO:0000259" key="12">
    <source>
        <dbReference type="Pfam" id="PF01648"/>
    </source>
</evidence>
<dbReference type="GO" id="GO:0008897">
    <property type="term" value="F:holo-[acyl-carrier-protein] synthase activity"/>
    <property type="evidence" value="ECO:0007669"/>
    <property type="project" value="UniProtKB-UniRule"/>
</dbReference>
<comment type="catalytic activity">
    <reaction evidence="11">
        <text>apo-[ACP] + CoA = holo-[ACP] + adenosine 3',5'-bisphosphate + H(+)</text>
        <dbReference type="Rhea" id="RHEA:12068"/>
        <dbReference type="Rhea" id="RHEA-COMP:9685"/>
        <dbReference type="Rhea" id="RHEA-COMP:9690"/>
        <dbReference type="ChEBI" id="CHEBI:15378"/>
        <dbReference type="ChEBI" id="CHEBI:29999"/>
        <dbReference type="ChEBI" id="CHEBI:57287"/>
        <dbReference type="ChEBI" id="CHEBI:58343"/>
        <dbReference type="ChEBI" id="CHEBI:64479"/>
        <dbReference type="EC" id="2.7.8.7"/>
    </reaction>
</comment>
<dbReference type="GO" id="GO:0005829">
    <property type="term" value="C:cytosol"/>
    <property type="evidence" value="ECO:0007669"/>
    <property type="project" value="TreeGrafter"/>
</dbReference>
<keyword evidence="3 11" id="KW-0963">Cytoplasm</keyword>
<feature type="domain" description="4'-phosphopantetheinyl transferase" evidence="12">
    <location>
        <begin position="7"/>
        <end position="110"/>
    </location>
</feature>
<evidence type="ECO:0000256" key="3">
    <source>
        <dbReference type="ARBA" id="ARBA00022490"/>
    </source>
</evidence>
<dbReference type="InterPro" id="IPR037143">
    <property type="entry name" value="4-PPantetheinyl_Trfase_dom_sf"/>
</dbReference>
<evidence type="ECO:0000256" key="4">
    <source>
        <dbReference type="ARBA" id="ARBA00022516"/>
    </source>
</evidence>
<evidence type="ECO:0000256" key="8">
    <source>
        <dbReference type="ARBA" id="ARBA00022842"/>
    </source>
</evidence>